<dbReference type="InterPro" id="IPR008318">
    <property type="entry name" value="UCP030820"/>
</dbReference>
<name>A0ABP8H6R9_9BURK</name>
<sequence>MNKTLRILSAEEHVDDGSPNVLQLDNDADPLAIEVCLDDVERIDLHFPKFTDGRAYSQAFLLRRRLGFKGDIRATGDVLIDQLVQMQRTGFSSAVLKEGVDASAAQRQFDRFAAYYQGDAVQPAPHFAAAGSSESAREASA</sequence>
<dbReference type="EMBL" id="BAABGJ010000009">
    <property type="protein sequence ID" value="GAA4335148.1"/>
    <property type="molecule type" value="Genomic_DNA"/>
</dbReference>
<organism evidence="1 2">
    <name type="scientific">Variovorax defluvii</name>
    <dbReference type="NCBI Taxonomy" id="913761"/>
    <lineage>
        <taxon>Bacteria</taxon>
        <taxon>Pseudomonadati</taxon>
        <taxon>Pseudomonadota</taxon>
        <taxon>Betaproteobacteria</taxon>
        <taxon>Burkholderiales</taxon>
        <taxon>Comamonadaceae</taxon>
        <taxon>Variovorax</taxon>
    </lineage>
</organism>
<reference evidence="2" key="1">
    <citation type="journal article" date="2019" name="Int. J. Syst. Evol. Microbiol.">
        <title>The Global Catalogue of Microorganisms (GCM) 10K type strain sequencing project: providing services to taxonomists for standard genome sequencing and annotation.</title>
        <authorList>
            <consortium name="The Broad Institute Genomics Platform"/>
            <consortium name="The Broad Institute Genome Sequencing Center for Infectious Disease"/>
            <person name="Wu L."/>
            <person name="Ma J."/>
        </authorList>
    </citation>
    <scope>NUCLEOTIDE SEQUENCE [LARGE SCALE GENOMIC DNA]</scope>
    <source>
        <strain evidence="2">JCM 17804</strain>
    </source>
</reference>
<comment type="caution">
    <text evidence="1">The sequence shown here is derived from an EMBL/GenBank/DDBJ whole genome shotgun (WGS) entry which is preliminary data.</text>
</comment>
<evidence type="ECO:0000313" key="2">
    <source>
        <dbReference type="Proteomes" id="UP001500975"/>
    </source>
</evidence>
<gene>
    <name evidence="1" type="ORF">GCM10023165_11470</name>
</gene>
<dbReference type="RefSeq" id="WP_345536480.1">
    <property type="nucleotide sequence ID" value="NZ_BAABGJ010000009.1"/>
</dbReference>
<dbReference type="Pfam" id="PF06073">
    <property type="entry name" value="DUF934"/>
    <property type="match status" value="1"/>
</dbReference>
<proteinExistence type="predicted"/>
<evidence type="ECO:0000313" key="1">
    <source>
        <dbReference type="EMBL" id="GAA4335148.1"/>
    </source>
</evidence>
<dbReference type="Proteomes" id="UP001500975">
    <property type="component" value="Unassembled WGS sequence"/>
</dbReference>
<keyword evidence="2" id="KW-1185">Reference proteome</keyword>
<accession>A0ABP8H6R9</accession>
<protein>
    <submittedName>
        <fullName evidence="1">DUF934 domain-containing protein</fullName>
    </submittedName>
</protein>